<dbReference type="AlphaFoldDB" id="X0VAU0"/>
<name>X0VAU0_9ZZZZ</name>
<dbReference type="EMBL" id="BARS01039071">
    <property type="protein sequence ID" value="GAG15239.1"/>
    <property type="molecule type" value="Genomic_DNA"/>
</dbReference>
<organism evidence="2">
    <name type="scientific">marine sediment metagenome</name>
    <dbReference type="NCBI Taxonomy" id="412755"/>
    <lineage>
        <taxon>unclassified sequences</taxon>
        <taxon>metagenomes</taxon>
        <taxon>ecological metagenomes</taxon>
    </lineage>
</organism>
<sequence>QNSYASYDELVAYGALRGTPADTIAEGGETLLIKAMDRLYGLNWKGERVSTTQSLEWPRYGAYLDGQLLPSDEIPRELKYGQLALAIAAIDTGLQPVQPATAGKGAVIEERVEGAVTIKYAAPNTGNVNPVAAIVPDAFRLLNGLIKNAGLRVIRA</sequence>
<feature type="non-terminal residue" evidence="2">
    <location>
        <position position="1"/>
    </location>
</feature>
<feature type="domain" description="Putative DnaT-like" evidence="1">
    <location>
        <begin position="2"/>
        <end position="154"/>
    </location>
</feature>
<dbReference type="Pfam" id="PF20557">
    <property type="entry name" value="DnaT_2"/>
    <property type="match status" value="1"/>
</dbReference>
<evidence type="ECO:0000259" key="1">
    <source>
        <dbReference type="Pfam" id="PF20557"/>
    </source>
</evidence>
<gene>
    <name evidence="2" type="ORF">S01H1_59715</name>
</gene>
<reference evidence="2" key="1">
    <citation type="journal article" date="2014" name="Front. Microbiol.">
        <title>High frequency of phylogenetically diverse reductive dehalogenase-homologous genes in deep subseafloor sedimentary metagenomes.</title>
        <authorList>
            <person name="Kawai M."/>
            <person name="Futagami T."/>
            <person name="Toyoda A."/>
            <person name="Takaki Y."/>
            <person name="Nishi S."/>
            <person name="Hori S."/>
            <person name="Arai W."/>
            <person name="Tsubouchi T."/>
            <person name="Morono Y."/>
            <person name="Uchiyama I."/>
            <person name="Ito T."/>
            <person name="Fujiyama A."/>
            <person name="Inagaki F."/>
            <person name="Takami H."/>
        </authorList>
    </citation>
    <scope>NUCLEOTIDE SEQUENCE</scope>
    <source>
        <strain evidence="2">Expedition CK06-06</strain>
    </source>
</reference>
<dbReference type="InterPro" id="IPR046787">
    <property type="entry name" value="DnaT_2"/>
</dbReference>
<comment type="caution">
    <text evidence="2">The sequence shown here is derived from an EMBL/GenBank/DDBJ whole genome shotgun (WGS) entry which is preliminary data.</text>
</comment>
<proteinExistence type="predicted"/>
<protein>
    <recommendedName>
        <fullName evidence="1">Putative DnaT-like domain-containing protein</fullName>
    </recommendedName>
</protein>
<accession>X0VAU0</accession>
<evidence type="ECO:0000313" key="2">
    <source>
        <dbReference type="EMBL" id="GAG15239.1"/>
    </source>
</evidence>